<sequence length="728" mass="82618">MKIKWLSLSLFVVVVLIVVSYFYMTQLKLVNGWNVEDESTVVLNNKTWTLSFSEKIDEKTVNANTVYVTNDKGEKINTEISLSKDKSTLRIIPPENGYDLKARFYTLHVGDEVKSVFGRGMGSDQTIRFVVQESLPVIGSKDKLDQYFASIMEAEAESQTKFGLRLETAESSNESADSAAGAIEKQASQDVSETNIQVQGVDETDIVKTNGTHIYQITDNKVNIIETNNGAEMRKLDSLSFPKNFTPSQLFLHEDKLLVIGNSFEDMNSNDDGAIKKMIAPVNDKTKAIVYNIADPSNPKEERTLTLDGYMVSARKIDSIVYLVTNQYPQYWILQENDQIDLRPRYSDSKISEEDLVVDYDEIQYFPDSKEPNYTLISAFDLEKPDKKATVTTYLGSGDQMYMSTENLYLAVRDWGIRTLIDGPVQDSENTTIYKFGIDELKVEFNSSTELEGSILNQFSMDEHNGYFRVATTEGQSWNEESPSSNNLLIFDENLKQVSSIEDLARGERIYSARFMGDRVYIVTFKETDPLFVIDTTEPESPKVLGELKIPGFSNYLHPYDENHLIGFGYDTKSVTTKDSKEPLILTGGVKLSLFDVSDMNNPKEKFTEIIGGRGTYSPLNYDHKALLFDKAKNLFAFPINIYQEVEGSDFEQKFEFQGAYVLSVDSEEGFKIKSKISHMKGNEPFEEWENEIQRLVYIGDTLYALSNSKISSHSLDDYQMKEELTLN</sequence>
<evidence type="ECO:0000313" key="2">
    <source>
        <dbReference type="Proteomes" id="UP001439875"/>
    </source>
</evidence>
<reference evidence="1" key="1">
    <citation type="submission" date="2024-03" db="EMBL/GenBank/DDBJ databases">
        <title>Human intestinal bacterial collection.</title>
        <authorList>
            <person name="Pauvert C."/>
            <person name="Hitch T.C.A."/>
            <person name="Clavel T."/>
        </authorList>
    </citation>
    <scope>NUCLEOTIDE SEQUENCE</scope>
    <source>
        <strain evidence="1">CLA-AA-H227</strain>
    </source>
</reference>
<keyword evidence="2" id="KW-1185">Reference proteome</keyword>
<dbReference type="Proteomes" id="UP001439875">
    <property type="component" value="Unassembled WGS sequence"/>
</dbReference>
<evidence type="ECO:0000313" key="1">
    <source>
        <dbReference type="EMBL" id="MEQ2525504.1"/>
    </source>
</evidence>
<dbReference type="EMBL" id="JBBMEW010000001">
    <property type="protein sequence ID" value="MEQ2525504.1"/>
    <property type="molecule type" value="Genomic_DNA"/>
</dbReference>
<name>A0ACC6S8S4_9BACI</name>
<proteinExistence type="predicted"/>
<organism evidence="1 2">
    <name type="scientific">Robertmurraya yapensis</name>
    <name type="common">ex Hitch et al 2024</name>
    <dbReference type="NCBI Taxonomy" id="3133160"/>
    <lineage>
        <taxon>Bacteria</taxon>
        <taxon>Bacillati</taxon>
        <taxon>Bacillota</taxon>
        <taxon>Bacilli</taxon>
        <taxon>Bacillales</taxon>
        <taxon>Bacillaceae</taxon>
        <taxon>Robertmurraya</taxon>
    </lineage>
</organism>
<accession>A0ACC6S8S4</accession>
<gene>
    <name evidence="1" type="ORF">WMO40_02235</name>
</gene>
<protein>
    <submittedName>
        <fullName evidence="1">Beta-propeller domain-containing protein</fullName>
    </submittedName>
</protein>
<comment type="caution">
    <text evidence="1">The sequence shown here is derived from an EMBL/GenBank/DDBJ whole genome shotgun (WGS) entry which is preliminary data.</text>
</comment>